<dbReference type="PROSITE" id="PS50280">
    <property type="entry name" value="SET"/>
    <property type="match status" value="1"/>
</dbReference>
<keyword evidence="3" id="KW-1185">Reference proteome</keyword>
<comment type="caution">
    <text evidence="2">The sequence shown here is derived from an EMBL/GenBank/DDBJ whole genome shotgun (WGS) entry which is preliminary data.</text>
</comment>
<dbReference type="PANTHER" id="PTHR46167:SF1">
    <property type="entry name" value="N-LYSINE METHYLTRANSFERASE KMT5A"/>
    <property type="match status" value="1"/>
</dbReference>
<evidence type="ECO:0000313" key="3">
    <source>
        <dbReference type="Proteomes" id="UP000607559"/>
    </source>
</evidence>
<reference evidence="2" key="2">
    <citation type="submission" date="2020-09" db="EMBL/GenBank/DDBJ databases">
        <authorList>
            <person name="Sun Q."/>
            <person name="Zhou Y."/>
        </authorList>
    </citation>
    <scope>NUCLEOTIDE SEQUENCE</scope>
    <source>
        <strain evidence="2">CGMCC 1.15448</strain>
    </source>
</reference>
<dbReference type="AlphaFoldDB" id="A0A8J2UCX1"/>
<proteinExistence type="predicted"/>
<evidence type="ECO:0000259" key="1">
    <source>
        <dbReference type="PROSITE" id="PS50280"/>
    </source>
</evidence>
<dbReference type="EMBL" id="BMJC01000002">
    <property type="protein sequence ID" value="GGA99160.1"/>
    <property type="molecule type" value="Genomic_DNA"/>
</dbReference>
<dbReference type="PANTHER" id="PTHR46167">
    <property type="entry name" value="N-LYSINE METHYLTRANSFERASE KMT5A"/>
    <property type="match status" value="1"/>
</dbReference>
<dbReference type="InterPro" id="IPR001214">
    <property type="entry name" value="SET_dom"/>
</dbReference>
<reference evidence="2" key="1">
    <citation type="journal article" date="2014" name="Int. J. Syst. Evol. Microbiol.">
        <title>Complete genome sequence of Corynebacterium casei LMG S-19264T (=DSM 44701T), isolated from a smear-ripened cheese.</title>
        <authorList>
            <consortium name="US DOE Joint Genome Institute (JGI-PGF)"/>
            <person name="Walter F."/>
            <person name="Albersmeier A."/>
            <person name="Kalinowski J."/>
            <person name="Ruckert C."/>
        </authorList>
    </citation>
    <scope>NUCLEOTIDE SEQUENCE</scope>
    <source>
        <strain evidence="2">CGMCC 1.15448</strain>
    </source>
</reference>
<dbReference type="InterPro" id="IPR051760">
    <property type="entry name" value="KMT5A"/>
</dbReference>
<evidence type="ECO:0000313" key="2">
    <source>
        <dbReference type="EMBL" id="GGA99160.1"/>
    </source>
</evidence>
<dbReference type="Proteomes" id="UP000607559">
    <property type="component" value="Unassembled WGS sequence"/>
</dbReference>
<feature type="domain" description="SET" evidence="1">
    <location>
        <begin position="22"/>
        <end position="139"/>
    </location>
</feature>
<dbReference type="GO" id="GO:0006357">
    <property type="term" value="P:regulation of transcription by RNA polymerase II"/>
    <property type="evidence" value="ECO:0007669"/>
    <property type="project" value="TreeGrafter"/>
</dbReference>
<dbReference type="Gene3D" id="2.170.270.10">
    <property type="entry name" value="SET domain"/>
    <property type="match status" value="1"/>
</dbReference>
<dbReference type="SMART" id="SM00317">
    <property type="entry name" value="SET"/>
    <property type="match status" value="1"/>
</dbReference>
<organism evidence="2 3">
    <name type="scientific">Puia dinghuensis</name>
    <dbReference type="NCBI Taxonomy" id="1792502"/>
    <lineage>
        <taxon>Bacteria</taxon>
        <taxon>Pseudomonadati</taxon>
        <taxon>Bacteroidota</taxon>
        <taxon>Chitinophagia</taxon>
        <taxon>Chitinophagales</taxon>
        <taxon>Chitinophagaceae</taxon>
        <taxon>Puia</taxon>
    </lineage>
</organism>
<protein>
    <recommendedName>
        <fullName evidence="1">SET domain-containing protein</fullName>
    </recommendedName>
</protein>
<gene>
    <name evidence="2" type="ORF">GCM10011511_23100</name>
</gene>
<name>A0A8J2UCX1_9BACT</name>
<dbReference type="InterPro" id="IPR046341">
    <property type="entry name" value="SET_dom_sf"/>
</dbReference>
<sequence>MHNPYICGAEKNNYSSMPLLEKQLIVKRSTLKGAGKGLFTTRDIPKGKKIVEYKGKITKWKEVNDRDGLNGYIYYVNRNHVIDAWSTKAALARYANDARGLVRTEGLYNNCTYRIEGVRVFIYAMRNIPAGSELFVGYGKEYWDIIKENWGVK</sequence>
<dbReference type="Pfam" id="PF00856">
    <property type="entry name" value="SET"/>
    <property type="match status" value="1"/>
</dbReference>
<dbReference type="SUPFAM" id="SSF82199">
    <property type="entry name" value="SET domain"/>
    <property type="match status" value="1"/>
</dbReference>
<dbReference type="GO" id="GO:0042799">
    <property type="term" value="F:histone H4K20 methyltransferase activity"/>
    <property type="evidence" value="ECO:0007669"/>
    <property type="project" value="TreeGrafter"/>
</dbReference>
<dbReference type="GO" id="GO:0005700">
    <property type="term" value="C:polytene chromosome"/>
    <property type="evidence" value="ECO:0007669"/>
    <property type="project" value="TreeGrafter"/>
</dbReference>
<accession>A0A8J2UCX1</accession>